<feature type="domain" description="Histidine kinase" evidence="8">
    <location>
        <begin position="321"/>
        <end position="535"/>
    </location>
</feature>
<dbReference type="PROSITE" id="PS50839">
    <property type="entry name" value="CHASE"/>
    <property type="match status" value="1"/>
</dbReference>
<keyword evidence="7" id="KW-0812">Transmembrane</keyword>
<dbReference type="CDD" id="cd00082">
    <property type="entry name" value="HisKA"/>
    <property type="match status" value="1"/>
</dbReference>
<dbReference type="InterPro" id="IPR005467">
    <property type="entry name" value="His_kinase_dom"/>
</dbReference>
<dbReference type="PRINTS" id="PR00344">
    <property type="entry name" value="BCTRLSENSOR"/>
</dbReference>
<evidence type="ECO:0000313" key="10">
    <source>
        <dbReference type="EMBL" id="MDN3689815.1"/>
    </source>
</evidence>
<dbReference type="SMART" id="SM00388">
    <property type="entry name" value="HisKA"/>
    <property type="match status" value="1"/>
</dbReference>
<dbReference type="PANTHER" id="PTHR43304:SF1">
    <property type="entry name" value="PAC DOMAIN-CONTAINING PROTEIN"/>
    <property type="match status" value="1"/>
</dbReference>
<feature type="coiled-coil region" evidence="6">
    <location>
        <begin position="291"/>
        <end position="318"/>
    </location>
</feature>
<dbReference type="InterPro" id="IPR006189">
    <property type="entry name" value="CHASE_dom"/>
</dbReference>
<keyword evidence="10" id="KW-0547">Nucleotide-binding</keyword>
<dbReference type="InterPro" id="IPR052162">
    <property type="entry name" value="Sensor_kinase/Photoreceptor"/>
</dbReference>
<evidence type="ECO:0000256" key="4">
    <source>
        <dbReference type="ARBA" id="ARBA00022679"/>
    </source>
</evidence>
<dbReference type="Gene3D" id="3.30.565.10">
    <property type="entry name" value="Histidine kinase-like ATPase, C-terminal domain"/>
    <property type="match status" value="1"/>
</dbReference>
<dbReference type="PANTHER" id="PTHR43304">
    <property type="entry name" value="PHYTOCHROME-LIKE PROTEIN CPH1"/>
    <property type="match status" value="1"/>
</dbReference>
<comment type="caution">
    <text evidence="10">The sequence shown here is derived from an EMBL/GenBank/DDBJ whole genome shotgun (WGS) entry which is preliminary data.</text>
</comment>
<evidence type="ECO:0000256" key="5">
    <source>
        <dbReference type="ARBA" id="ARBA00022777"/>
    </source>
</evidence>
<accession>A0ABT8CAL1</accession>
<keyword evidence="7" id="KW-0472">Membrane</keyword>
<keyword evidence="3" id="KW-0597">Phosphoprotein</keyword>
<gene>
    <name evidence="10" type="ORF">QWZ15_18475</name>
</gene>
<dbReference type="Pfam" id="PF00512">
    <property type="entry name" value="HisKA"/>
    <property type="match status" value="1"/>
</dbReference>
<dbReference type="Pfam" id="PF02518">
    <property type="entry name" value="HATPase_c"/>
    <property type="match status" value="1"/>
</dbReference>
<keyword evidence="11" id="KW-1185">Reference proteome</keyword>
<dbReference type="PROSITE" id="PS50109">
    <property type="entry name" value="HIS_KIN"/>
    <property type="match status" value="1"/>
</dbReference>
<dbReference type="InterPro" id="IPR036890">
    <property type="entry name" value="HATPase_C_sf"/>
</dbReference>
<evidence type="ECO:0000256" key="3">
    <source>
        <dbReference type="ARBA" id="ARBA00022553"/>
    </source>
</evidence>
<evidence type="ECO:0000256" key="1">
    <source>
        <dbReference type="ARBA" id="ARBA00000085"/>
    </source>
</evidence>
<feature type="transmembrane region" description="Helical" evidence="7">
    <location>
        <begin position="14"/>
        <end position="36"/>
    </location>
</feature>
<evidence type="ECO:0000256" key="6">
    <source>
        <dbReference type="SAM" id="Coils"/>
    </source>
</evidence>
<keyword evidence="10" id="KW-0067">ATP-binding</keyword>
<organism evidence="10 11">
    <name type="scientific">Cyclobacterium jeungdonense</name>
    <dbReference type="NCBI Taxonomy" id="708087"/>
    <lineage>
        <taxon>Bacteria</taxon>
        <taxon>Pseudomonadati</taxon>
        <taxon>Bacteroidota</taxon>
        <taxon>Cytophagia</taxon>
        <taxon>Cytophagales</taxon>
        <taxon>Cyclobacteriaceae</taxon>
        <taxon>Cyclobacterium</taxon>
    </lineage>
</organism>
<dbReference type="InterPro" id="IPR003661">
    <property type="entry name" value="HisK_dim/P_dom"/>
</dbReference>
<comment type="catalytic activity">
    <reaction evidence="1">
        <text>ATP + protein L-histidine = ADP + protein N-phospho-L-histidine.</text>
        <dbReference type="EC" id="2.7.13.3"/>
    </reaction>
</comment>
<dbReference type="SUPFAM" id="SSF55874">
    <property type="entry name" value="ATPase domain of HSP90 chaperone/DNA topoisomerase II/histidine kinase"/>
    <property type="match status" value="1"/>
</dbReference>
<dbReference type="Gene3D" id="1.10.287.130">
    <property type="match status" value="1"/>
</dbReference>
<evidence type="ECO:0000256" key="2">
    <source>
        <dbReference type="ARBA" id="ARBA00012438"/>
    </source>
</evidence>
<dbReference type="SMART" id="SM00387">
    <property type="entry name" value="HATPase_c"/>
    <property type="match status" value="1"/>
</dbReference>
<reference evidence="11" key="1">
    <citation type="journal article" date="2019" name="Int. J. Syst. Evol. Microbiol.">
        <title>The Global Catalogue of Microorganisms (GCM) 10K type strain sequencing project: providing services to taxonomists for standard genome sequencing and annotation.</title>
        <authorList>
            <consortium name="The Broad Institute Genomics Platform"/>
            <consortium name="The Broad Institute Genome Sequencing Center for Infectious Disease"/>
            <person name="Wu L."/>
            <person name="Ma J."/>
        </authorList>
    </citation>
    <scope>NUCLEOTIDE SEQUENCE [LARGE SCALE GENOMIC DNA]</scope>
    <source>
        <strain evidence="11">CECT 7706</strain>
    </source>
</reference>
<evidence type="ECO:0000313" key="11">
    <source>
        <dbReference type="Proteomes" id="UP001236663"/>
    </source>
</evidence>
<dbReference type="Pfam" id="PF03924">
    <property type="entry name" value="CHASE"/>
    <property type="match status" value="1"/>
</dbReference>
<keyword evidence="7" id="KW-1133">Transmembrane helix</keyword>
<keyword evidence="4" id="KW-0808">Transferase</keyword>
<dbReference type="SMART" id="SM01079">
    <property type="entry name" value="CHASE"/>
    <property type="match status" value="1"/>
</dbReference>
<dbReference type="RefSeq" id="WP_163383643.1">
    <property type="nucleotide sequence ID" value="NZ_JAUFQS010000047.1"/>
</dbReference>
<sequence length="539" mass="61254">MRRGILGGNLNRPFFNSVIAFIGAMLIVFIISYRVYVVGKSNELFLVREQTRNIKEKIENSLNYSVSSTRLLAFLVEKDLVVSDFESLAGRILSANQSIDALQLVEGGVIVKTYPLEGNEAVIGLRITDNVHHRRASEKAKARNSLYFEGPFALKQGGMGLVGRLPVYRNDKFWGFSAVVIKLDSWIESLQLGLESTQELYSIHLAKINDDGVETYFSFSGDEIQTNGLYQTAYIEEGDWKLYVRLNNPRHLQEAGLFLVFGLIFSGLLAGFVYQKTAEPIKLRRLVSNKTDDLEVLNQKLKNRAADLSRSNQELEQFAYIASHDLQEPLRMISSFLALLEKKYGQQLDDRARKYIFYAVDGSNRMRQIILGLLEFSRVGKNGGKQEKVDLTQVMEGVCQVFRNRIRELDATVQALGLPVVHGYHFPLIQVFQNLMSNALKYHSEERRPEIRVSAYEEGDFWKVSIQDNGIGIAPEYFDRIFDIFIRVHRKEEYEGTGIGLATVKKIIERWGGRVGVESQLGVGSTFYFTIPKKLVNTN</sequence>
<proteinExistence type="predicted"/>
<dbReference type="Proteomes" id="UP001236663">
    <property type="component" value="Unassembled WGS sequence"/>
</dbReference>
<dbReference type="InterPro" id="IPR036097">
    <property type="entry name" value="HisK_dim/P_sf"/>
</dbReference>
<dbReference type="GO" id="GO:0005524">
    <property type="term" value="F:ATP binding"/>
    <property type="evidence" value="ECO:0007669"/>
    <property type="project" value="UniProtKB-KW"/>
</dbReference>
<dbReference type="EMBL" id="JAUFQS010000047">
    <property type="protein sequence ID" value="MDN3689815.1"/>
    <property type="molecule type" value="Genomic_DNA"/>
</dbReference>
<dbReference type="EC" id="2.7.13.3" evidence="2"/>
<dbReference type="InterPro" id="IPR003594">
    <property type="entry name" value="HATPase_dom"/>
</dbReference>
<dbReference type="SUPFAM" id="SSF47384">
    <property type="entry name" value="Homodimeric domain of signal transducing histidine kinase"/>
    <property type="match status" value="1"/>
</dbReference>
<feature type="transmembrane region" description="Helical" evidence="7">
    <location>
        <begin position="255"/>
        <end position="274"/>
    </location>
</feature>
<protein>
    <recommendedName>
        <fullName evidence="2">histidine kinase</fullName>
        <ecNumber evidence="2">2.7.13.3</ecNumber>
    </recommendedName>
</protein>
<evidence type="ECO:0000259" key="9">
    <source>
        <dbReference type="PROSITE" id="PS50839"/>
    </source>
</evidence>
<name>A0ABT8CAL1_9BACT</name>
<feature type="domain" description="CHASE" evidence="9">
    <location>
        <begin position="109"/>
        <end position="191"/>
    </location>
</feature>
<evidence type="ECO:0000259" key="8">
    <source>
        <dbReference type="PROSITE" id="PS50109"/>
    </source>
</evidence>
<keyword evidence="5" id="KW-0418">Kinase</keyword>
<keyword evidence="6" id="KW-0175">Coiled coil</keyword>
<evidence type="ECO:0000256" key="7">
    <source>
        <dbReference type="SAM" id="Phobius"/>
    </source>
</evidence>
<dbReference type="InterPro" id="IPR004358">
    <property type="entry name" value="Sig_transdc_His_kin-like_C"/>
</dbReference>